<dbReference type="PROSITE" id="PS50255">
    <property type="entry name" value="CYTOCHROME_B5_2"/>
    <property type="match status" value="1"/>
</dbReference>
<evidence type="ECO:0000259" key="22">
    <source>
        <dbReference type="PROSITE" id="PS50255"/>
    </source>
</evidence>
<dbReference type="EC" id="1.1.2.3" evidence="17"/>
<comment type="catalytic activity">
    <reaction evidence="14">
        <text>(S)-lactate + 2 Fe(III)-[cytochrome c] = 2 Fe(II)-[cytochrome c] + pyruvate + 2 H(+)</text>
        <dbReference type="Rhea" id="RHEA:19909"/>
        <dbReference type="Rhea" id="RHEA-COMP:10350"/>
        <dbReference type="Rhea" id="RHEA-COMP:14399"/>
        <dbReference type="ChEBI" id="CHEBI:15361"/>
        <dbReference type="ChEBI" id="CHEBI:15378"/>
        <dbReference type="ChEBI" id="CHEBI:16651"/>
        <dbReference type="ChEBI" id="CHEBI:29033"/>
        <dbReference type="ChEBI" id="CHEBI:29034"/>
        <dbReference type="EC" id="1.1.2.3"/>
    </reaction>
    <physiologicalReaction direction="left-to-right" evidence="14">
        <dbReference type="Rhea" id="RHEA:19910"/>
    </physiologicalReaction>
</comment>
<keyword evidence="12" id="KW-0408">Iron</keyword>
<dbReference type="SMART" id="SM01117">
    <property type="entry name" value="Cyt-b5"/>
    <property type="match status" value="1"/>
</dbReference>
<dbReference type="FunFam" id="3.20.20.70:FF:000062">
    <property type="entry name" value="Cytochrome b2, mitochondrial, putative"/>
    <property type="match status" value="1"/>
</dbReference>
<evidence type="ECO:0000256" key="9">
    <source>
        <dbReference type="ARBA" id="ARBA00022723"/>
    </source>
</evidence>
<organism evidence="24 25">
    <name type="scientific">Lecanosticta acicola</name>
    <dbReference type="NCBI Taxonomy" id="111012"/>
    <lineage>
        <taxon>Eukaryota</taxon>
        <taxon>Fungi</taxon>
        <taxon>Dikarya</taxon>
        <taxon>Ascomycota</taxon>
        <taxon>Pezizomycotina</taxon>
        <taxon>Dothideomycetes</taxon>
        <taxon>Dothideomycetidae</taxon>
        <taxon>Mycosphaerellales</taxon>
        <taxon>Mycosphaerellaceae</taxon>
        <taxon>Lecanosticta</taxon>
    </lineage>
</organism>
<dbReference type="SUPFAM" id="SSF55856">
    <property type="entry name" value="Cytochrome b5-like heme/steroid binding domain"/>
    <property type="match status" value="1"/>
</dbReference>
<evidence type="ECO:0000256" key="6">
    <source>
        <dbReference type="ARBA" id="ARBA00022617"/>
    </source>
</evidence>
<keyword evidence="25" id="KW-1185">Reference proteome</keyword>
<keyword evidence="10" id="KW-0809">Transit peptide</keyword>
<dbReference type="Gene3D" id="3.20.20.70">
    <property type="entry name" value="Aldolase class I"/>
    <property type="match status" value="1"/>
</dbReference>
<keyword evidence="6" id="KW-0349">Heme</keyword>
<evidence type="ECO:0000256" key="10">
    <source>
        <dbReference type="ARBA" id="ARBA00022946"/>
    </source>
</evidence>
<evidence type="ECO:0000256" key="15">
    <source>
        <dbReference type="ARBA" id="ARBA00061137"/>
    </source>
</evidence>
<keyword evidence="11" id="KW-0560">Oxidoreductase</keyword>
<dbReference type="InterPro" id="IPR000262">
    <property type="entry name" value="FMN-dep_DH"/>
</dbReference>
<dbReference type="PANTHER" id="PTHR10578:SF104">
    <property type="entry name" value="CYTOCHROME B2, MITOCHONDRIAL-RELATED"/>
    <property type="match status" value="1"/>
</dbReference>
<dbReference type="Gene3D" id="3.10.120.10">
    <property type="entry name" value="Cytochrome b5-like heme/steroid binding domain"/>
    <property type="match status" value="1"/>
</dbReference>
<dbReference type="FunFam" id="3.10.120.10:FF:000009">
    <property type="entry name" value="Cytochrome b2, mitochondrial, putative"/>
    <property type="match status" value="1"/>
</dbReference>
<keyword evidence="5" id="KW-0813">Transport</keyword>
<gene>
    <name evidence="24" type="ORF">LECACI_7A004457</name>
</gene>
<evidence type="ECO:0000256" key="1">
    <source>
        <dbReference type="ARBA" id="ARBA00001917"/>
    </source>
</evidence>
<dbReference type="Proteomes" id="UP001296104">
    <property type="component" value="Unassembled WGS sequence"/>
</dbReference>
<evidence type="ECO:0000256" key="19">
    <source>
        <dbReference type="ARBA" id="ARBA00075949"/>
    </source>
</evidence>
<dbReference type="GO" id="GO:0004460">
    <property type="term" value="F:L-lactate dehydrogenase (cytochrome) activity"/>
    <property type="evidence" value="ECO:0007669"/>
    <property type="project" value="UniProtKB-EC"/>
</dbReference>
<evidence type="ECO:0000256" key="13">
    <source>
        <dbReference type="ARBA" id="ARBA00023128"/>
    </source>
</evidence>
<dbReference type="Pfam" id="PF01070">
    <property type="entry name" value="FMN_dh"/>
    <property type="match status" value="1"/>
</dbReference>
<comment type="similarity">
    <text evidence="16">In the N-terminal section; belongs to the cytochrome b5 family.</text>
</comment>
<proteinExistence type="inferred from homology"/>
<dbReference type="SUPFAM" id="SSF51395">
    <property type="entry name" value="FMN-linked oxidoreductases"/>
    <property type="match status" value="1"/>
</dbReference>
<dbReference type="AlphaFoldDB" id="A0AAI8YYS4"/>
<evidence type="ECO:0000256" key="21">
    <source>
        <dbReference type="ARBA" id="ARBA00078938"/>
    </source>
</evidence>
<protein>
    <recommendedName>
        <fullName evidence="18">L-lactate dehydrogenase (cytochrome)</fullName>
        <ecNumber evidence="17">1.1.2.3</ecNumber>
    </recommendedName>
    <alternativeName>
        <fullName evidence="20">Cytochrome b2</fullName>
    </alternativeName>
    <alternativeName>
        <fullName evidence="19">Flavocytochrome b2</fullName>
    </alternativeName>
    <alternativeName>
        <fullName evidence="21">L-lactate ferricytochrome c oxidoreductase</fullName>
    </alternativeName>
</protein>
<dbReference type="InterPro" id="IPR037458">
    <property type="entry name" value="L-MDH/L-LDH_FMN-bd"/>
</dbReference>
<evidence type="ECO:0000256" key="12">
    <source>
        <dbReference type="ARBA" id="ARBA00023004"/>
    </source>
</evidence>
<keyword evidence="9" id="KW-0479">Metal-binding</keyword>
<evidence type="ECO:0000313" key="24">
    <source>
        <dbReference type="EMBL" id="CAK4011693.1"/>
    </source>
</evidence>
<evidence type="ECO:0000313" key="25">
    <source>
        <dbReference type="Proteomes" id="UP001296104"/>
    </source>
</evidence>
<evidence type="ECO:0000256" key="2">
    <source>
        <dbReference type="ARBA" id="ARBA00001970"/>
    </source>
</evidence>
<dbReference type="GO" id="GO:0046872">
    <property type="term" value="F:metal ion binding"/>
    <property type="evidence" value="ECO:0007669"/>
    <property type="project" value="UniProtKB-KW"/>
</dbReference>
<comment type="subunit">
    <text evidence="4">Homotetramer.</text>
</comment>
<accession>A0AAI8YYS4</accession>
<evidence type="ECO:0000256" key="20">
    <source>
        <dbReference type="ARBA" id="ARBA00078774"/>
    </source>
</evidence>
<dbReference type="InterPro" id="IPR013785">
    <property type="entry name" value="Aldolase_TIM"/>
</dbReference>
<dbReference type="PANTHER" id="PTHR10578">
    <property type="entry name" value="S -2-HYDROXY-ACID OXIDASE-RELATED"/>
    <property type="match status" value="1"/>
</dbReference>
<evidence type="ECO:0000256" key="8">
    <source>
        <dbReference type="ARBA" id="ARBA00022643"/>
    </source>
</evidence>
<evidence type="ECO:0000256" key="18">
    <source>
        <dbReference type="ARBA" id="ARBA00068515"/>
    </source>
</evidence>
<dbReference type="CDD" id="cd02922">
    <property type="entry name" value="FCB2_FMN"/>
    <property type="match status" value="1"/>
</dbReference>
<feature type="domain" description="Cytochrome b5 heme-binding" evidence="22">
    <location>
        <begin position="4"/>
        <end position="81"/>
    </location>
</feature>
<dbReference type="InterPro" id="IPR001199">
    <property type="entry name" value="Cyt_B5-like_heme/steroid-bd"/>
</dbReference>
<dbReference type="PROSITE" id="PS51349">
    <property type="entry name" value="FMN_HYDROXY_ACID_DH_2"/>
    <property type="match status" value="1"/>
</dbReference>
<comment type="cofactor">
    <cofactor evidence="1">
        <name>FMN</name>
        <dbReference type="ChEBI" id="CHEBI:58210"/>
    </cofactor>
</comment>
<evidence type="ECO:0000256" key="11">
    <source>
        <dbReference type="ARBA" id="ARBA00023002"/>
    </source>
</evidence>
<comment type="similarity">
    <text evidence="15">In the C-terminal section; belongs to the FMN-dependent alpha-hydroxy acid dehydrogenase family.</text>
</comment>
<evidence type="ECO:0000256" key="16">
    <source>
        <dbReference type="ARBA" id="ARBA00061589"/>
    </source>
</evidence>
<comment type="subcellular location">
    <subcellularLocation>
        <location evidence="3">Mitochondrion intermembrane space</location>
    </subcellularLocation>
</comment>
<evidence type="ECO:0000259" key="23">
    <source>
        <dbReference type="PROSITE" id="PS51349"/>
    </source>
</evidence>
<evidence type="ECO:0000256" key="4">
    <source>
        <dbReference type="ARBA" id="ARBA00011881"/>
    </source>
</evidence>
<evidence type="ECO:0000256" key="5">
    <source>
        <dbReference type="ARBA" id="ARBA00022448"/>
    </source>
</evidence>
<name>A0AAI8YYS4_9PEZI</name>
<reference evidence="24" key="1">
    <citation type="submission" date="2023-11" db="EMBL/GenBank/DDBJ databases">
        <authorList>
            <person name="Alioto T."/>
            <person name="Alioto T."/>
            <person name="Gomez Garrido J."/>
        </authorList>
    </citation>
    <scope>NUCLEOTIDE SEQUENCE</scope>
</reference>
<sequence length="498" mass="54939">MATEKLLSVEEISEHNTPDDCWIVVDGNVWDLTEFAPEHPGAPEIIWTHAGRDATTSYSSVHPLSLLSKSLSPSKLKGRLDTSTITKDWVKPPPTITPQLRLNEKPPLSSIINAQDFESVAERTIAKKTWAFYSSADTGCLTRDRNQEYFGRILFRPRLLRDVKGVDTRTTVLGHEVNVPIFVAPAAMVKLIHPEGEKAIARGCLREKIAQGISTNASFPVEEIVQSIPGGGHAFFFQLYVNKDRRKSEELLRHVRSLGINTLLVTVDAPMPGKREADERVKMDESLSTPMSGQKGSNDRRGGGIGRLMGGYIAPDFTWDEFGWIRKHWGGKVVAKGVQSWQDAKMCAEFGLDGVLLSNHGGRNLDTSPPAILTLLECQANCPEIFSKLEVLVDSGIRRGSDVLKCLCLGATAVGLGRPFLFASNYGEEGVEHLIDIIRTELATAMALIGITDLSQCEPGLVSTLELDPLVSRGEDHPYAKGRRMEHYKTYREGRAKL</sequence>
<feature type="domain" description="FMN hydroxy acid dehydrogenase" evidence="23">
    <location>
        <begin position="106"/>
        <end position="467"/>
    </location>
</feature>
<evidence type="ECO:0000256" key="3">
    <source>
        <dbReference type="ARBA" id="ARBA00004569"/>
    </source>
</evidence>
<comment type="cofactor">
    <cofactor evidence="2">
        <name>heme b</name>
        <dbReference type="ChEBI" id="CHEBI:60344"/>
    </cofactor>
</comment>
<keyword evidence="13" id="KW-0496">Mitochondrion</keyword>
<evidence type="ECO:0000256" key="7">
    <source>
        <dbReference type="ARBA" id="ARBA00022630"/>
    </source>
</evidence>
<dbReference type="InterPro" id="IPR036400">
    <property type="entry name" value="Cyt_B5-like_heme/steroid_sf"/>
</dbReference>
<keyword evidence="8" id="KW-0288">FMN</keyword>
<dbReference type="GO" id="GO:0005758">
    <property type="term" value="C:mitochondrial intermembrane space"/>
    <property type="evidence" value="ECO:0007669"/>
    <property type="project" value="UniProtKB-SubCell"/>
</dbReference>
<evidence type="ECO:0000256" key="17">
    <source>
        <dbReference type="ARBA" id="ARBA00066458"/>
    </source>
</evidence>
<dbReference type="InterPro" id="IPR037396">
    <property type="entry name" value="FMN_HAD"/>
</dbReference>
<keyword evidence="7" id="KW-0285">Flavoprotein</keyword>
<evidence type="ECO:0000256" key="14">
    <source>
        <dbReference type="ARBA" id="ARBA00052399"/>
    </source>
</evidence>
<dbReference type="Pfam" id="PF00173">
    <property type="entry name" value="Cyt-b5"/>
    <property type="match status" value="1"/>
</dbReference>
<comment type="caution">
    <text evidence="24">The sequence shown here is derived from an EMBL/GenBank/DDBJ whole genome shotgun (WGS) entry which is preliminary data.</text>
</comment>
<dbReference type="EMBL" id="CAVMBE010000024">
    <property type="protein sequence ID" value="CAK4011693.1"/>
    <property type="molecule type" value="Genomic_DNA"/>
</dbReference>